<evidence type="ECO:0000259" key="3">
    <source>
        <dbReference type="PROSITE" id="PS50977"/>
    </source>
</evidence>
<dbReference type="HOGENOM" id="CLU_058230_0_0_0"/>
<dbReference type="PRINTS" id="PR00455">
    <property type="entry name" value="HTHTETR"/>
</dbReference>
<feature type="DNA-binding region" description="H-T-H motif" evidence="2">
    <location>
        <begin position="34"/>
        <end position="53"/>
    </location>
</feature>
<evidence type="ECO:0000313" key="5">
    <source>
        <dbReference type="Proteomes" id="UP000002016"/>
    </source>
</evidence>
<reference evidence="4 5" key="1">
    <citation type="submission" date="2007-08" db="EMBL/GenBank/DDBJ databases">
        <title>Complete sequence of Thermotoga lettingae TMO.</title>
        <authorList>
            <consortium name="US DOE Joint Genome Institute"/>
            <person name="Copeland A."/>
            <person name="Lucas S."/>
            <person name="Lapidus A."/>
            <person name="Barry K."/>
            <person name="Glavina del Rio T."/>
            <person name="Dalin E."/>
            <person name="Tice H."/>
            <person name="Pitluck S."/>
            <person name="Foster B."/>
            <person name="Bruce D."/>
            <person name="Schmutz J."/>
            <person name="Larimer F."/>
            <person name="Land M."/>
            <person name="Hauser L."/>
            <person name="Kyrpides N."/>
            <person name="Mikhailova N."/>
            <person name="Nelson K."/>
            <person name="Gogarten J.P."/>
            <person name="Noll K."/>
            <person name="Richardson P."/>
        </authorList>
    </citation>
    <scope>NUCLEOTIDE SEQUENCE [LARGE SCALE GENOMIC DNA]</scope>
    <source>
        <strain evidence="5">ATCC BAA-301 / DSM 14385 / NBRC 107922 / TMO</strain>
    </source>
</reference>
<dbReference type="eggNOG" id="COG1309">
    <property type="taxonomic scope" value="Bacteria"/>
</dbReference>
<name>A8F647_PSELT</name>
<dbReference type="InterPro" id="IPR001647">
    <property type="entry name" value="HTH_TetR"/>
</dbReference>
<evidence type="ECO:0000256" key="1">
    <source>
        <dbReference type="ARBA" id="ARBA00023125"/>
    </source>
</evidence>
<dbReference type="InterPro" id="IPR050624">
    <property type="entry name" value="HTH-type_Tx_Regulator"/>
</dbReference>
<dbReference type="InterPro" id="IPR009057">
    <property type="entry name" value="Homeodomain-like_sf"/>
</dbReference>
<dbReference type="STRING" id="416591.Tlet_1066"/>
<keyword evidence="5" id="KW-1185">Reference proteome</keyword>
<evidence type="ECO:0000256" key="2">
    <source>
        <dbReference type="PROSITE-ProRule" id="PRU00335"/>
    </source>
</evidence>
<gene>
    <name evidence="4" type="ordered locus">Tlet_1066</name>
</gene>
<feature type="domain" description="HTH tetR-type" evidence="3">
    <location>
        <begin position="11"/>
        <end position="71"/>
    </location>
</feature>
<keyword evidence="1 2" id="KW-0238">DNA-binding</keyword>
<evidence type="ECO:0000313" key="4">
    <source>
        <dbReference type="EMBL" id="ABV33631.1"/>
    </source>
</evidence>
<dbReference type="KEGG" id="tle:Tlet_1066"/>
<dbReference type="PANTHER" id="PTHR43479">
    <property type="entry name" value="ACREF/ENVCD OPERON REPRESSOR-RELATED"/>
    <property type="match status" value="1"/>
</dbReference>
<dbReference type="GO" id="GO:0003677">
    <property type="term" value="F:DNA binding"/>
    <property type="evidence" value="ECO:0007669"/>
    <property type="project" value="UniProtKB-UniRule"/>
</dbReference>
<dbReference type="Gene3D" id="1.10.357.10">
    <property type="entry name" value="Tetracycline Repressor, domain 2"/>
    <property type="match status" value="2"/>
</dbReference>
<sequence length="397" mass="46602">MRRQPKRSDGKKTLSNLLNSATRLFADRGYYGVSIPMIAREANVKNATFYQYFKDKESIYRKILEDSFNKFFNLMIKIDGRDTEEILESFLMNYLAFFSRNRQHYRILHEAVYLRKATFRRVEKTLNEVLYKLFPGTLDKTKEMILRWFITGPIRFIAIYKSLHADYEVDRRTIDDLVEFLMKGFDPDAHELDRSVFYIDVKPLKIEVTSTRMKLLQAAEKLFGTRGYRNTMISDITRAANVASGTFYVHFKSKEEILEELVMTTNKNLRITLSTAIKRFHDRRDAEIAGFMAFLKFFMLHPEMYLIVRQAEFFNPSISRNYYEKIFNSYLSPLSEAIQSGQLKNYSPNNLALFLMGIGHFMGEDLVVQKHGNIQETTVYLQKLAPLLFKGISFLKS</sequence>
<dbReference type="Pfam" id="PF00440">
    <property type="entry name" value="TetR_N"/>
    <property type="match status" value="2"/>
</dbReference>
<reference evidence="4 5" key="2">
    <citation type="journal article" date="2009" name="Proc. Natl. Acad. Sci. U.S.A.">
        <title>On the chimeric nature, thermophilic origin, and phylogenetic placement of the Thermotogales.</title>
        <authorList>
            <person name="Zhaxybayeva O."/>
            <person name="Swithers K.S."/>
            <person name="Lapierre P."/>
            <person name="Fournier G.P."/>
            <person name="Bickhart D.M."/>
            <person name="DeBoy R.T."/>
            <person name="Nelson K.E."/>
            <person name="Nesbo C.L."/>
            <person name="Doolittle W.F."/>
            <person name="Gogarten J.P."/>
            <person name="Noll K.M."/>
        </authorList>
    </citation>
    <scope>NUCLEOTIDE SEQUENCE [LARGE SCALE GENOMIC DNA]</scope>
    <source>
        <strain evidence="5">ATCC BAA-301 / DSM 14385 / NBRC 107922 / TMO</strain>
    </source>
</reference>
<dbReference type="EMBL" id="CP000812">
    <property type="protein sequence ID" value="ABV33631.1"/>
    <property type="molecule type" value="Genomic_DNA"/>
</dbReference>
<protein>
    <submittedName>
        <fullName evidence="4">Transcriptional regulator, TetR family</fullName>
    </submittedName>
</protein>
<dbReference type="SUPFAM" id="SSF46689">
    <property type="entry name" value="Homeodomain-like"/>
    <property type="match status" value="2"/>
</dbReference>
<accession>A8F647</accession>
<dbReference type="Proteomes" id="UP000002016">
    <property type="component" value="Chromosome"/>
</dbReference>
<dbReference type="PROSITE" id="PS50977">
    <property type="entry name" value="HTH_TETR_2"/>
    <property type="match status" value="2"/>
</dbReference>
<dbReference type="RefSeq" id="WP_012003112.1">
    <property type="nucleotide sequence ID" value="NC_009828.1"/>
</dbReference>
<dbReference type="AlphaFoldDB" id="A8F647"/>
<proteinExistence type="predicted"/>
<feature type="DNA-binding region" description="H-T-H motif" evidence="2">
    <location>
        <begin position="232"/>
        <end position="251"/>
    </location>
</feature>
<feature type="domain" description="HTH tetR-type" evidence="3">
    <location>
        <begin position="209"/>
        <end position="269"/>
    </location>
</feature>
<dbReference type="PANTHER" id="PTHR43479:SF11">
    <property type="entry name" value="ACREF_ENVCD OPERON REPRESSOR-RELATED"/>
    <property type="match status" value="1"/>
</dbReference>
<organism evidence="4 5">
    <name type="scientific">Pseudothermotoga lettingae (strain ATCC BAA-301 / DSM 14385 / NBRC 107922 / TMO)</name>
    <name type="common">Thermotoga lettingae</name>
    <dbReference type="NCBI Taxonomy" id="416591"/>
    <lineage>
        <taxon>Bacteria</taxon>
        <taxon>Thermotogati</taxon>
        <taxon>Thermotogota</taxon>
        <taxon>Thermotogae</taxon>
        <taxon>Thermotogales</taxon>
        <taxon>Thermotogaceae</taxon>
        <taxon>Pseudothermotoga</taxon>
    </lineage>
</organism>